<evidence type="ECO:0000259" key="7">
    <source>
        <dbReference type="Pfam" id="PF00909"/>
    </source>
</evidence>
<dbReference type="GO" id="GO:0005886">
    <property type="term" value="C:plasma membrane"/>
    <property type="evidence" value="ECO:0007669"/>
    <property type="project" value="InterPro"/>
</dbReference>
<dbReference type="PANTHER" id="PTHR11730:SF43">
    <property type="entry name" value="BLOOD GROUP RH(CE) POLYPEPTIDE-RELATED"/>
    <property type="match status" value="1"/>
</dbReference>
<dbReference type="EMBL" id="JAACNH010000002">
    <property type="protein sequence ID" value="KAG8451587.1"/>
    <property type="molecule type" value="Genomic_DNA"/>
</dbReference>
<dbReference type="SUPFAM" id="SSF111352">
    <property type="entry name" value="Ammonium transporter"/>
    <property type="match status" value="1"/>
</dbReference>
<dbReference type="Gene3D" id="1.10.3430.10">
    <property type="entry name" value="Ammonium transporter AmtB like domains"/>
    <property type="match status" value="1"/>
</dbReference>
<feature type="transmembrane region" description="Helical" evidence="6">
    <location>
        <begin position="239"/>
        <end position="260"/>
    </location>
</feature>
<keyword evidence="9" id="KW-1185">Reference proteome</keyword>
<reference evidence="8" key="1">
    <citation type="thesis" date="2020" institute="ProQuest LLC" country="789 East Eisenhower Parkway, Ann Arbor, MI, USA">
        <title>Comparative Genomics and Chromosome Evolution.</title>
        <authorList>
            <person name="Mudd A.B."/>
        </authorList>
    </citation>
    <scope>NUCLEOTIDE SEQUENCE</scope>
    <source>
        <strain evidence="8">Female2</strain>
        <tissue evidence="8">Blood</tissue>
    </source>
</reference>
<evidence type="ECO:0000256" key="6">
    <source>
        <dbReference type="SAM" id="Phobius"/>
    </source>
</evidence>
<evidence type="ECO:0000256" key="1">
    <source>
        <dbReference type="ARBA" id="ARBA00004141"/>
    </source>
</evidence>
<evidence type="ECO:0000256" key="5">
    <source>
        <dbReference type="ARBA" id="ARBA00023136"/>
    </source>
</evidence>
<dbReference type="PRINTS" id="PR00342">
    <property type="entry name" value="RHESUSRHD"/>
</dbReference>
<dbReference type="Pfam" id="PF00909">
    <property type="entry name" value="Ammonium_transp"/>
    <property type="match status" value="1"/>
</dbReference>
<accession>A0A8T2K8A3</accession>
<feature type="transmembrane region" description="Helical" evidence="6">
    <location>
        <begin position="353"/>
        <end position="375"/>
    </location>
</feature>
<comment type="similarity">
    <text evidence="2">Belongs to the ammonium transporter (TC 2.A.49) family. Rh subfamily.</text>
</comment>
<comment type="subcellular location">
    <subcellularLocation>
        <location evidence="1">Membrane</location>
        <topology evidence="1">Multi-pass membrane protein</topology>
    </subcellularLocation>
</comment>
<proteinExistence type="inferred from homology"/>
<feature type="transmembrane region" description="Helical" evidence="6">
    <location>
        <begin position="205"/>
        <end position="227"/>
    </location>
</feature>
<feature type="transmembrane region" description="Helical" evidence="6">
    <location>
        <begin position="48"/>
        <end position="67"/>
    </location>
</feature>
<evidence type="ECO:0000256" key="4">
    <source>
        <dbReference type="ARBA" id="ARBA00022989"/>
    </source>
</evidence>
<comment type="caution">
    <text evidence="8">The sequence shown here is derived from an EMBL/GenBank/DDBJ whole genome shotgun (WGS) entry which is preliminary data.</text>
</comment>
<evidence type="ECO:0000313" key="9">
    <source>
        <dbReference type="Proteomes" id="UP000812440"/>
    </source>
</evidence>
<name>A0A8T2K8A3_9PIPI</name>
<dbReference type="GO" id="GO:0008519">
    <property type="term" value="F:ammonium channel activity"/>
    <property type="evidence" value="ECO:0007669"/>
    <property type="project" value="InterPro"/>
</dbReference>
<dbReference type="PANTHER" id="PTHR11730">
    <property type="entry name" value="AMMONIUM TRANSPORTER"/>
    <property type="match status" value="1"/>
</dbReference>
<gene>
    <name evidence="8" type="ORF">GDO86_003692</name>
</gene>
<feature type="transmembrane region" description="Helical" evidence="6">
    <location>
        <begin position="12"/>
        <end position="36"/>
    </location>
</feature>
<dbReference type="GO" id="GO:0097272">
    <property type="term" value="P:ammonium homeostasis"/>
    <property type="evidence" value="ECO:0007669"/>
    <property type="project" value="TreeGrafter"/>
</dbReference>
<dbReference type="OrthoDB" id="534912at2759"/>
<feature type="transmembrane region" description="Helical" evidence="6">
    <location>
        <begin position="109"/>
        <end position="128"/>
    </location>
</feature>
<feature type="transmembrane region" description="Helical" evidence="6">
    <location>
        <begin position="290"/>
        <end position="307"/>
    </location>
</feature>
<dbReference type="InterPro" id="IPR029020">
    <property type="entry name" value="Ammonium/urea_transptr"/>
</dbReference>
<dbReference type="Proteomes" id="UP000812440">
    <property type="component" value="Chromosome 2"/>
</dbReference>
<evidence type="ECO:0000256" key="2">
    <source>
        <dbReference type="ARBA" id="ARBA00011036"/>
    </source>
</evidence>
<dbReference type="InterPro" id="IPR002229">
    <property type="entry name" value="RhesusRHD"/>
</dbReference>
<sequence length="382" mass="42200">MPPRYSSSLRGRLYWAILGLQTTFILVFLFCFHHNYTVDVNSLDLYPVFQDVNVIVILGFGFLFGFLRKFGFSGVAFNFLIAALGIQWAIIVDTLLFKDTTPAIGLTSIYTGLMDVIPVLISSGIILGKVNPLQLIMMTAIEVPMFSINRYIMLNQLKMEKQVSMMHANMFGAYFGLAVSWLITPPSVNNKFNKEKEKTETISELFSVLGTLFMWLFWPSYNALWITSNTERRNAIYNTYFALAASTVTVFSITTLLNPWAKLQMNLIRNAVLAGGVSIGFTAYMLQHPWIAMTLGLLAGLISTLSHRYLQGPLNTVSFVHDTCGVHYTFGLSGLLGGIAYALLILTADYSTIGIIGFQAVVGVGCICLTLALSLTSGLMTG</sequence>
<dbReference type="AlphaFoldDB" id="A0A8T2K8A3"/>
<feature type="transmembrane region" description="Helical" evidence="6">
    <location>
        <begin position="328"/>
        <end position="347"/>
    </location>
</feature>
<feature type="transmembrane region" description="Helical" evidence="6">
    <location>
        <begin position="79"/>
        <end position="97"/>
    </location>
</feature>
<keyword evidence="4 6" id="KW-1133">Transmembrane helix</keyword>
<feature type="transmembrane region" description="Helical" evidence="6">
    <location>
        <begin position="165"/>
        <end position="184"/>
    </location>
</feature>
<keyword evidence="3 6" id="KW-0812">Transmembrane</keyword>
<evidence type="ECO:0000313" key="8">
    <source>
        <dbReference type="EMBL" id="KAG8451587.1"/>
    </source>
</evidence>
<organism evidence="8 9">
    <name type="scientific">Hymenochirus boettgeri</name>
    <name type="common">Congo dwarf clawed frog</name>
    <dbReference type="NCBI Taxonomy" id="247094"/>
    <lineage>
        <taxon>Eukaryota</taxon>
        <taxon>Metazoa</taxon>
        <taxon>Chordata</taxon>
        <taxon>Craniata</taxon>
        <taxon>Vertebrata</taxon>
        <taxon>Euteleostomi</taxon>
        <taxon>Amphibia</taxon>
        <taxon>Batrachia</taxon>
        <taxon>Anura</taxon>
        <taxon>Pipoidea</taxon>
        <taxon>Pipidae</taxon>
        <taxon>Pipinae</taxon>
        <taxon>Hymenochirus</taxon>
    </lineage>
</organism>
<dbReference type="InterPro" id="IPR024041">
    <property type="entry name" value="NH4_transpt_AmtB-like_dom"/>
</dbReference>
<protein>
    <recommendedName>
        <fullName evidence="7">Ammonium transporter AmtB-like domain-containing protein</fullName>
    </recommendedName>
</protein>
<feature type="domain" description="Ammonium transporter AmtB-like" evidence="7">
    <location>
        <begin position="41"/>
        <end position="380"/>
    </location>
</feature>
<keyword evidence="5 6" id="KW-0472">Membrane</keyword>
<evidence type="ECO:0000256" key="3">
    <source>
        <dbReference type="ARBA" id="ARBA00022692"/>
    </source>
</evidence>